<dbReference type="EMBL" id="WBOS01000005">
    <property type="protein sequence ID" value="KAB2334839.1"/>
    <property type="molecule type" value="Genomic_DNA"/>
</dbReference>
<accession>A0A6L3V605</accession>
<reference evidence="1 2" key="1">
    <citation type="journal article" date="2016" name="Antonie Van Leeuwenhoek">
        <title>Bacillus depressus sp. nov., isolated from soil of a sunflower field.</title>
        <authorList>
            <person name="Wei X."/>
            <person name="Xin D."/>
            <person name="Xin Y."/>
            <person name="Zhang H."/>
            <person name="Wang T."/>
            <person name="Zhang J."/>
        </authorList>
    </citation>
    <scope>NUCLEOTIDE SEQUENCE [LARGE SCALE GENOMIC DNA]</scope>
    <source>
        <strain evidence="1 2">BZ1</strain>
    </source>
</reference>
<sequence>MVIQSNMSPKAVVEIWEATAAIFEKYNILLTEKSMEATVDSDTLANLLTELNNIVDSSAATCIEGG</sequence>
<evidence type="ECO:0000313" key="2">
    <source>
        <dbReference type="Proteomes" id="UP000481030"/>
    </source>
</evidence>
<gene>
    <name evidence="1" type="ORF">F7731_13855</name>
</gene>
<dbReference type="AlphaFoldDB" id="A0A6L3V605"/>
<dbReference type="RefSeq" id="WP_151535379.1">
    <property type="nucleotide sequence ID" value="NZ_WBOS01000005.1"/>
</dbReference>
<protein>
    <submittedName>
        <fullName evidence="1">Uncharacterized protein</fullName>
    </submittedName>
</protein>
<name>A0A6L3V605_9BACI</name>
<evidence type="ECO:0000313" key="1">
    <source>
        <dbReference type="EMBL" id="KAB2334839.1"/>
    </source>
</evidence>
<comment type="caution">
    <text evidence="1">The sequence shown here is derived from an EMBL/GenBank/DDBJ whole genome shotgun (WGS) entry which is preliminary data.</text>
</comment>
<dbReference type="Proteomes" id="UP000481030">
    <property type="component" value="Unassembled WGS sequence"/>
</dbReference>
<organism evidence="1 2">
    <name type="scientific">Cytobacillus depressus</name>
    <dbReference type="NCBI Taxonomy" id="1602942"/>
    <lineage>
        <taxon>Bacteria</taxon>
        <taxon>Bacillati</taxon>
        <taxon>Bacillota</taxon>
        <taxon>Bacilli</taxon>
        <taxon>Bacillales</taxon>
        <taxon>Bacillaceae</taxon>
        <taxon>Cytobacillus</taxon>
    </lineage>
</organism>
<keyword evidence="2" id="KW-1185">Reference proteome</keyword>
<dbReference type="OrthoDB" id="2897031at2"/>
<proteinExistence type="predicted"/>